<organism evidence="3 4">
    <name type="scientific">Cinchona calisaya</name>
    <dbReference type="NCBI Taxonomy" id="153742"/>
    <lineage>
        <taxon>Eukaryota</taxon>
        <taxon>Viridiplantae</taxon>
        <taxon>Streptophyta</taxon>
        <taxon>Embryophyta</taxon>
        <taxon>Tracheophyta</taxon>
        <taxon>Spermatophyta</taxon>
        <taxon>Magnoliopsida</taxon>
        <taxon>eudicotyledons</taxon>
        <taxon>Gunneridae</taxon>
        <taxon>Pentapetalae</taxon>
        <taxon>asterids</taxon>
        <taxon>lamiids</taxon>
        <taxon>Gentianales</taxon>
        <taxon>Rubiaceae</taxon>
        <taxon>Cinchonoideae</taxon>
        <taxon>Cinchoneae</taxon>
        <taxon>Cinchona</taxon>
    </lineage>
</organism>
<dbReference type="AlphaFoldDB" id="A0ABD2YF94"/>
<feature type="compositionally biased region" description="Basic and acidic residues" evidence="1">
    <location>
        <begin position="351"/>
        <end position="371"/>
    </location>
</feature>
<keyword evidence="4" id="KW-1185">Reference proteome</keyword>
<evidence type="ECO:0000313" key="3">
    <source>
        <dbReference type="EMBL" id="KAL3506060.1"/>
    </source>
</evidence>
<accession>A0ABD2YF94</accession>
<dbReference type="PANTHER" id="PTHR47477">
    <property type="entry name" value="TNF RECEPTOR-ASSOCIATED FACTOR HOMOLOG 1A"/>
    <property type="match status" value="1"/>
</dbReference>
<dbReference type="Gene3D" id="2.60.210.10">
    <property type="entry name" value="Apoptosis, Tumor Necrosis Factor Receptor Associated Protein 2, Chain A"/>
    <property type="match status" value="1"/>
</dbReference>
<feature type="region of interest" description="Disordered" evidence="1">
    <location>
        <begin position="431"/>
        <end position="488"/>
    </location>
</feature>
<dbReference type="Pfam" id="PF22486">
    <property type="entry name" value="MATH_2"/>
    <property type="match status" value="1"/>
</dbReference>
<feature type="compositionally biased region" description="Low complexity" evidence="1">
    <location>
        <begin position="570"/>
        <end position="589"/>
    </location>
</feature>
<feature type="compositionally biased region" description="Basic and acidic residues" evidence="1">
    <location>
        <begin position="432"/>
        <end position="444"/>
    </location>
</feature>
<evidence type="ECO:0000313" key="4">
    <source>
        <dbReference type="Proteomes" id="UP001630127"/>
    </source>
</evidence>
<feature type="domain" description="MATH" evidence="2">
    <location>
        <begin position="68"/>
        <end position="190"/>
    </location>
</feature>
<feature type="region of interest" description="Disordered" evidence="1">
    <location>
        <begin position="520"/>
        <end position="746"/>
    </location>
</feature>
<feature type="compositionally biased region" description="Basic and acidic residues" evidence="1">
    <location>
        <begin position="662"/>
        <end position="678"/>
    </location>
</feature>
<dbReference type="InterPro" id="IPR002083">
    <property type="entry name" value="MATH/TRAF_dom"/>
</dbReference>
<sequence length="1142" mass="126909">MAGTAMDASSVGRSLEGVSGGQQQCHSGEALAEWRSSEQVENGIPSTSPPYWDSDDDEDGGPKPSELYGKYTWKIDKFSQINKRELRSNAFEVGGYKWYILIYPQGCDVCNHLSLFLCVANHDKLLPGWSHFAQFTIAVVNKDPKKSKYSDTLHRFWKKEHDWGWKKFMELSKVLDGFIDADTLIIKAQVQVIRERADRPFRCLDCQYRRELVRVYLTNVEQICRRFVEEQRGKLGKLIGDKARWSSFHAFWMGMEQSSRRHMSRERTDSILKVVVKHFFIEKEVTSTLVMDSLYSGLKALEGQTKDKKNKAKYVDSDDQPDPIVRMEKDMFVLVGDVLSLLKRAAIEPLPPKDEKGPQNRTKDGCSGEDFSKDSIECDERRLTELGRRTIEIFFLAHIFSSKIEVAYQEAVALKRQEELIREEEAAWLAESEQKAKRATDKEKKSKKKQGKQKRNNRKGKEKARDEKSIIMLQDKAEQDSLADERNDYMTGDPEVVLEKLDSIEDVSDASDSVDCTAEVLLPDLEDRDTSPVNWDTDASEVHPPTTYASSSELSGHSAVQNGIGERRNTSVMDDSSSTCSTDSVPSVVMNGSYKGIPSFHKNQKSPSRRREQSKPSVEPTDCPHETSSEVSGAGSDYGHLNGGSRNGKTAESGSQTVLHSQDQKKLLKQHDMKKDEAEASPQRKVGAKDEIDAERSSSDKKLSVQSSPRSPLKNMPSKVDPRGESKINSFGDPPVKQQSSDSTKQINESARLLHPDVAAVASKPGIHRTASPNPSEKISSQHVPVGTERPLTLQMPVMSRPLSAPLIPGPRPAAPVVSMVQTPPLLSRSVSAAGRLGPESSTAAHSYVPQSYRNVMMGSPVPGSTVGFTQPHSPSSGVNSLHSYSQSAALLLKPMYLPPSRERIEPNSNKSSFSFGTVNHDILPNGKHWMEVPQRDVNGNASSDHLPLNDIRNFELYQPVHGHSQDHVAAEFPPGTSGRQTHGVLADEFPHLDIINDLLDDEQVIGNAATTSAVYNAFSNGSQHLNRHDIGMSTDLGPSTSSCRFERTRSYHDDGFQRSYGSSGGPYDTPRDMVPGANLRPYANGHIDGLVPNQWQIPGSDRSYISMRSMEGDSYPYHIPDYSNPACGVNNYTVFRPSNGL</sequence>
<dbReference type="EMBL" id="JBJUIK010000013">
    <property type="protein sequence ID" value="KAL3506060.1"/>
    <property type="molecule type" value="Genomic_DNA"/>
</dbReference>
<feature type="compositionally biased region" description="Polar residues" evidence="1">
    <location>
        <begin position="37"/>
        <end position="46"/>
    </location>
</feature>
<protein>
    <recommendedName>
        <fullName evidence="2">MATH domain-containing protein</fullName>
    </recommendedName>
</protein>
<reference evidence="3 4" key="1">
    <citation type="submission" date="2024-11" db="EMBL/GenBank/DDBJ databases">
        <title>A near-complete genome assembly of Cinchona calisaya.</title>
        <authorList>
            <person name="Lian D.C."/>
            <person name="Zhao X.W."/>
            <person name="Wei L."/>
        </authorList>
    </citation>
    <scope>NUCLEOTIDE SEQUENCE [LARGE SCALE GENOMIC DNA]</scope>
    <source>
        <tissue evidence="3">Nenye</tissue>
    </source>
</reference>
<feature type="compositionally biased region" description="Polar residues" evidence="1">
    <location>
        <begin position="647"/>
        <end position="661"/>
    </location>
</feature>
<feature type="compositionally biased region" description="Polar residues" evidence="1">
    <location>
        <begin position="771"/>
        <end position="783"/>
    </location>
</feature>
<feature type="region of interest" description="Disordered" evidence="1">
    <location>
        <begin position="766"/>
        <end position="786"/>
    </location>
</feature>
<feature type="compositionally biased region" description="Polar residues" evidence="1">
    <location>
        <begin position="737"/>
        <end position="746"/>
    </location>
</feature>
<comment type="caution">
    <text evidence="3">The sequence shown here is derived from an EMBL/GenBank/DDBJ whole genome shotgun (WGS) entry which is preliminary data.</text>
</comment>
<dbReference type="PROSITE" id="PS50144">
    <property type="entry name" value="MATH"/>
    <property type="match status" value="1"/>
</dbReference>
<evidence type="ECO:0000256" key="1">
    <source>
        <dbReference type="SAM" id="MobiDB-lite"/>
    </source>
</evidence>
<feature type="region of interest" description="Disordered" evidence="1">
    <location>
        <begin position="349"/>
        <end position="371"/>
    </location>
</feature>
<proteinExistence type="predicted"/>
<feature type="compositionally biased region" description="Basic residues" evidence="1">
    <location>
        <begin position="445"/>
        <end position="462"/>
    </location>
</feature>
<dbReference type="InterPro" id="IPR055327">
    <property type="entry name" value="TRAF1A/B"/>
</dbReference>
<dbReference type="PANTHER" id="PTHR47477:SF8">
    <property type="entry name" value="TNF RECEPTOR-ASSOCIATED FACTOR HOMOLOG 1A"/>
    <property type="match status" value="1"/>
</dbReference>
<feature type="compositionally biased region" description="Polar residues" evidence="1">
    <location>
        <begin position="547"/>
        <end position="561"/>
    </location>
</feature>
<dbReference type="SMART" id="SM00061">
    <property type="entry name" value="MATH"/>
    <property type="match status" value="1"/>
</dbReference>
<feature type="region of interest" description="Disordered" evidence="1">
    <location>
        <begin position="1"/>
        <end position="65"/>
    </location>
</feature>
<dbReference type="InterPro" id="IPR008974">
    <property type="entry name" value="TRAF-like"/>
</dbReference>
<dbReference type="SUPFAM" id="SSF49599">
    <property type="entry name" value="TRAF domain-like"/>
    <property type="match status" value="1"/>
</dbReference>
<name>A0ABD2YF94_9GENT</name>
<gene>
    <name evidence="3" type="ORF">ACH5RR_031442</name>
</gene>
<dbReference type="CDD" id="cd00121">
    <property type="entry name" value="MATH"/>
    <property type="match status" value="1"/>
</dbReference>
<evidence type="ECO:0000259" key="2">
    <source>
        <dbReference type="PROSITE" id="PS50144"/>
    </source>
</evidence>
<feature type="compositionally biased region" description="Basic and acidic residues" evidence="1">
    <location>
        <begin position="463"/>
        <end position="488"/>
    </location>
</feature>
<dbReference type="Proteomes" id="UP001630127">
    <property type="component" value="Unassembled WGS sequence"/>
</dbReference>
<feature type="compositionally biased region" description="Basic and acidic residues" evidence="1">
    <location>
        <begin position="687"/>
        <end position="703"/>
    </location>
</feature>